<organism>
    <name type="scientific">Serpula lacrymans var. lacrymans (strain S7.9)</name>
    <name type="common">Dry rot fungus</name>
    <dbReference type="NCBI Taxonomy" id="578457"/>
    <lineage>
        <taxon>Eukaryota</taxon>
        <taxon>Fungi</taxon>
        <taxon>Dikarya</taxon>
        <taxon>Basidiomycota</taxon>
        <taxon>Agaricomycotina</taxon>
        <taxon>Agaricomycetes</taxon>
        <taxon>Agaricomycetidae</taxon>
        <taxon>Boletales</taxon>
        <taxon>Coniophorineae</taxon>
        <taxon>Serpulaceae</taxon>
        <taxon>Serpula</taxon>
    </lineage>
</organism>
<proteinExistence type="predicted"/>
<dbReference type="Proteomes" id="UP000008064">
    <property type="component" value="Unassembled WGS sequence"/>
</dbReference>
<dbReference type="RefSeq" id="XP_007312556.1">
    <property type="nucleotide sequence ID" value="XM_007312494.1"/>
</dbReference>
<accession>F8NEN8</accession>
<sequence length="255" mass="29254">MEIEDQMAGLGGQWESEVCCMASENCNGEKVKTPYDQRMFAEASPVLVMAEMESVNYSSKFRVKEMVEEKISTDGIKLQLQASGLGYSTDASDQFQLQEFPLEKSVTPVIKEGPVDFKYGEKSLMIDRKLSSFNPYDMQCWIRLMNKIQCWLLMEVIDRQSLEWTWGREVFWMAYIAAYPKFSCGQWTRWSPKISPEQSFLEGWIAQKGVLAHAERSTRPVANDIDYISTRGAIWDRFQDIVTLVFDGRVVVAGI</sequence>
<dbReference type="OrthoDB" id="3169660at2759"/>
<gene>
    <name evidence="1" type="ORF">SERLADRAFT_404740</name>
</gene>
<reference evidence="1" key="1">
    <citation type="submission" date="2011-04" db="EMBL/GenBank/DDBJ databases">
        <title>Evolution of plant cell wall degrading machinery underlies the functional diversity of forest fungi.</title>
        <authorList>
            <consortium name="US DOE Joint Genome Institute (JGI-PGF)"/>
            <person name="Eastwood D.C."/>
            <person name="Floudas D."/>
            <person name="Binder M."/>
            <person name="Majcherczyk A."/>
            <person name="Schneider P."/>
            <person name="Aerts A."/>
            <person name="Asiegbu F.O."/>
            <person name="Baker S.E."/>
            <person name="Barry K."/>
            <person name="Bendiksby M."/>
            <person name="Blumentritt M."/>
            <person name="Coutinho P.M."/>
            <person name="Cullen D."/>
            <person name="Cullen D."/>
            <person name="Gathman A."/>
            <person name="Goodell B."/>
            <person name="Henrissat B."/>
            <person name="Ihrmark K."/>
            <person name="Kauserud H."/>
            <person name="Kohler A."/>
            <person name="LaButti K."/>
            <person name="Lapidus A."/>
            <person name="Lavin J.L."/>
            <person name="Lee Y.-H."/>
            <person name="Lindquist E."/>
            <person name="Lilly W."/>
            <person name="Lucas S."/>
            <person name="Morin E."/>
            <person name="Murat C."/>
            <person name="Oguiza J.A."/>
            <person name="Park J."/>
            <person name="Pisabarro A.G."/>
            <person name="Riley R."/>
            <person name="Rosling A."/>
            <person name="Salamov A."/>
            <person name="Schmidt O."/>
            <person name="Schmutz J."/>
            <person name="Skrede I."/>
            <person name="Stenlid J."/>
            <person name="Wiebenga A."/>
            <person name="Xie X."/>
            <person name="Kues U."/>
            <person name="Hibbett D.S."/>
            <person name="Hoffmeister D."/>
            <person name="Hogberg N."/>
            <person name="Martin F."/>
            <person name="Grigoriev I.V."/>
            <person name="Watkinson S.C."/>
        </authorList>
    </citation>
    <scope>NUCLEOTIDE SEQUENCE</scope>
    <source>
        <strain evidence="1">S7.9</strain>
    </source>
</reference>
<dbReference type="EMBL" id="GL945428">
    <property type="protein sequence ID" value="EGO30672.1"/>
    <property type="molecule type" value="Genomic_DNA"/>
</dbReference>
<protein>
    <submittedName>
        <fullName evidence="1">Uncharacterized protein</fullName>
    </submittedName>
</protein>
<evidence type="ECO:0000313" key="1">
    <source>
        <dbReference type="EMBL" id="EGO30672.1"/>
    </source>
</evidence>
<dbReference type="HOGENOM" id="CLU_1090557_0_0_1"/>
<dbReference type="GeneID" id="18812458"/>
<dbReference type="KEGG" id="sla:SERLADRAFT_404740"/>
<dbReference type="AlphaFoldDB" id="F8NEN8"/>
<name>F8NEN8_SERL9</name>